<dbReference type="AlphaFoldDB" id="A0A080ZT25"/>
<evidence type="ECO:0000313" key="2">
    <source>
        <dbReference type="Proteomes" id="UP000028582"/>
    </source>
</evidence>
<reference evidence="1 2" key="1">
    <citation type="submission" date="2013-11" db="EMBL/GenBank/DDBJ databases">
        <title>The Genome Sequence of Phytophthora parasitica P1976.</title>
        <authorList>
            <consortium name="The Broad Institute Genomics Platform"/>
            <person name="Russ C."/>
            <person name="Tyler B."/>
            <person name="Panabieres F."/>
            <person name="Shan W."/>
            <person name="Tripathy S."/>
            <person name="Grunwald N."/>
            <person name="Machado M."/>
            <person name="Johnson C.S."/>
            <person name="Walker B."/>
            <person name="Young S."/>
            <person name="Zeng Q."/>
            <person name="Gargeya S."/>
            <person name="Fitzgerald M."/>
            <person name="Haas B."/>
            <person name="Abouelleil A."/>
            <person name="Allen A.W."/>
            <person name="Alvarado L."/>
            <person name="Arachchi H.M."/>
            <person name="Berlin A.M."/>
            <person name="Chapman S.B."/>
            <person name="Gainer-Dewar J."/>
            <person name="Goldberg J."/>
            <person name="Griggs A."/>
            <person name="Gujja S."/>
            <person name="Hansen M."/>
            <person name="Howarth C."/>
            <person name="Imamovic A."/>
            <person name="Ireland A."/>
            <person name="Larimer J."/>
            <person name="McCowan C."/>
            <person name="Murphy C."/>
            <person name="Pearson M."/>
            <person name="Poon T.W."/>
            <person name="Priest M."/>
            <person name="Roberts A."/>
            <person name="Saif S."/>
            <person name="Shea T."/>
            <person name="Sisk P."/>
            <person name="Sykes S."/>
            <person name="Wortman J."/>
            <person name="Nusbaum C."/>
            <person name="Birren B."/>
        </authorList>
    </citation>
    <scope>NUCLEOTIDE SEQUENCE [LARGE SCALE GENOMIC DNA]</scope>
    <source>
        <strain evidence="1 2">P1976</strain>
    </source>
</reference>
<gene>
    <name evidence="1" type="ORF">F444_13688</name>
</gene>
<evidence type="ECO:0000313" key="1">
    <source>
        <dbReference type="EMBL" id="ETO69786.1"/>
    </source>
</evidence>
<dbReference type="EMBL" id="ANJA01002495">
    <property type="protein sequence ID" value="ETO69786.1"/>
    <property type="molecule type" value="Genomic_DNA"/>
</dbReference>
<comment type="caution">
    <text evidence="1">The sequence shown here is derived from an EMBL/GenBank/DDBJ whole genome shotgun (WGS) entry which is preliminary data.</text>
</comment>
<organism evidence="1 2">
    <name type="scientific">Phytophthora nicotianae P1976</name>
    <dbReference type="NCBI Taxonomy" id="1317066"/>
    <lineage>
        <taxon>Eukaryota</taxon>
        <taxon>Sar</taxon>
        <taxon>Stramenopiles</taxon>
        <taxon>Oomycota</taxon>
        <taxon>Peronosporomycetes</taxon>
        <taxon>Peronosporales</taxon>
        <taxon>Peronosporaceae</taxon>
        <taxon>Phytophthora</taxon>
    </lineage>
</organism>
<accession>A0A080ZT25</accession>
<sequence length="67" mass="7183">MNPVKNITGYTAAAGFPTMPATAYTPQLLIDNSGFGAIVGYSNEINEIFDWNIARKVAANDCEITLS</sequence>
<name>A0A080ZT25_PHYNI</name>
<protein>
    <submittedName>
        <fullName evidence="1">Uncharacterized protein</fullName>
    </submittedName>
</protein>
<dbReference type="Proteomes" id="UP000028582">
    <property type="component" value="Unassembled WGS sequence"/>
</dbReference>
<proteinExistence type="predicted"/>